<sequence>MWYTVSLPRWTQHVRLVHMFLSLACFLLTCANAISSLSLASCLHKGLLCTLGNLGCLDRAVSSTIVRSKKLLVVSHESEIIVQPSTFVTFGDYVCSLGQTFAGEGGQRNR</sequence>
<proteinExistence type="predicted"/>
<protein>
    <submittedName>
        <fullName evidence="1">Uncharacterized protein</fullName>
    </submittedName>
</protein>
<gene>
    <name evidence="1" type="ORF">ARMGADRAFT_553163</name>
</gene>
<dbReference type="AlphaFoldDB" id="A0A2H3DBW2"/>
<reference evidence="2" key="1">
    <citation type="journal article" date="2017" name="Nat. Ecol. Evol.">
        <title>Genome expansion and lineage-specific genetic innovations in the forest pathogenic fungi Armillaria.</title>
        <authorList>
            <person name="Sipos G."/>
            <person name="Prasanna A.N."/>
            <person name="Walter M.C."/>
            <person name="O'Connor E."/>
            <person name="Balint B."/>
            <person name="Krizsan K."/>
            <person name="Kiss B."/>
            <person name="Hess J."/>
            <person name="Varga T."/>
            <person name="Slot J."/>
            <person name="Riley R."/>
            <person name="Boka B."/>
            <person name="Rigling D."/>
            <person name="Barry K."/>
            <person name="Lee J."/>
            <person name="Mihaltcheva S."/>
            <person name="LaButti K."/>
            <person name="Lipzen A."/>
            <person name="Waldron R."/>
            <person name="Moloney N.M."/>
            <person name="Sperisen C."/>
            <person name="Kredics L."/>
            <person name="Vagvoelgyi C."/>
            <person name="Patrignani A."/>
            <person name="Fitzpatrick D."/>
            <person name="Nagy I."/>
            <person name="Doyle S."/>
            <person name="Anderson J.B."/>
            <person name="Grigoriev I.V."/>
            <person name="Gueldener U."/>
            <person name="Muensterkoetter M."/>
            <person name="Nagy L.G."/>
        </authorList>
    </citation>
    <scope>NUCLEOTIDE SEQUENCE [LARGE SCALE GENOMIC DNA]</scope>
    <source>
        <strain evidence="2">Ar21-2</strain>
    </source>
</reference>
<organism evidence="1 2">
    <name type="scientific">Armillaria gallica</name>
    <name type="common">Bulbous honey fungus</name>
    <name type="synonym">Armillaria bulbosa</name>
    <dbReference type="NCBI Taxonomy" id="47427"/>
    <lineage>
        <taxon>Eukaryota</taxon>
        <taxon>Fungi</taxon>
        <taxon>Dikarya</taxon>
        <taxon>Basidiomycota</taxon>
        <taxon>Agaricomycotina</taxon>
        <taxon>Agaricomycetes</taxon>
        <taxon>Agaricomycetidae</taxon>
        <taxon>Agaricales</taxon>
        <taxon>Marasmiineae</taxon>
        <taxon>Physalacriaceae</taxon>
        <taxon>Armillaria</taxon>
    </lineage>
</organism>
<evidence type="ECO:0000313" key="1">
    <source>
        <dbReference type="EMBL" id="PBK85743.1"/>
    </source>
</evidence>
<accession>A0A2H3DBW2</accession>
<dbReference type="InParanoid" id="A0A2H3DBW2"/>
<keyword evidence="2" id="KW-1185">Reference proteome</keyword>
<dbReference type="EMBL" id="KZ293689">
    <property type="protein sequence ID" value="PBK85743.1"/>
    <property type="molecule type" value="Genomic_DNA"/>
</dbReference>
<name>A0A2H3DBW2_ARMGA</name>
<evidence type="ECO:0000313" key="2">
    <source>
        <dbReference type="Proteomes" id="UP000217790"/>
    </source>
</evidence>
<dbReference type="Proteomes" id="UP000217790">
    <property type="component" value="Unassembled WGS sequence"/>
</dbReference>